<dbReference type="InterPro" id="IPR050863">
    <property type="entry name" value="CenT-Element_Derived"/>
</dbReference>
<evidence type="ECO:0000256" key="1">
    <source>
        <dbReference type="ARBA" id="ARBA00023125"/>
    </source>
</evidence>
<protein>
    <recommendedName>
        <fullName evidence="3">HTH CENPB-type domain-containing protein</fullName>
    </recommendedName>
</protein>
<feature type="compositionally biased region" description="Basic and acidic residues" evidence="2">
    <location>
        <begin position="10"/>
        <end position="20"/>
    </location>
</feature>
<sequence>MYTNTTKSKMSSERRRNDLPLSKKYEAVMMLKEKISQSAVARKLKCSQSQISRITSKQEEIIAAYKSDSNPDRKRQRVGHEPKIEEALTQWFVGARSKEIPLTGTMIAEQAKKIANEFDQKQFVPTSGWLSRWKDRNNVRWDLKKRCLKPVATGKNGIKDVFCDPDNPRVLQFQDVSAAAYKIKDGIQKTPCTKDHSKHQLSQKSVLHLIIMSLQLTLQTDGKSEGIS</sequence>
<proteinExistence type="predicted"/>
<comment type="caution">
    <text evidence="4">The sequence shown here is derived from an EMBL/GenBank/DDBJ whole genome shotgun (WGS) entry which is preliminary data.</text>
</comment>
<feature type="region of interest" description="Disordered" evidence="2">
    <location>
        <begin position="1"/>
        <end position="20"/>
    </location>
</feature>
<keyword evidence="1" id="KW-0238">DNA-binding</keyword>
<dbReference type="PROSITE" id="PS51253">
    <property type="entry name" value="HTH_CENPB"/>
    <property type="match status" value="1"/>
</dbReference>
<dbReference type="InterPro" id="IPR009057">
    <property type="entry name" value="Homeodomain-like_sf"/>
</dbReference>
<dbReference type="EMBL" id="JARBDR010000813">
    <property type="protein sequence ID" value="KAJ8306156.1"/>
    <property type="molecule type" value="Genomic_DNA"/>
</dbReference>
<dbReference type="Pfam" id="PF03221">
    <property type="entry name" value="HTH_Tnp_Tc5"/>
    <property type="match status" value="1"/>
</dbReference>
<evidence type="ECO:0000313" key="4">
    <source>
        <dbReference type="EMBL" id="KAJ8306156.1"/>
    </source>
</evidence>
<evidence type="ECO:0000313" key="5">
    <source>
        <dbReference type="Proteomes" id="UP001217089"/>
    </source>
</evidence>
<feature type="domain" description="HTH CENPB-type" evidence="3">
    <location>
        <begin position="72"/>
        <end position="143"/>
    </location>
</feature>
<name>A0ABQ9ELN3_TEGGR</name>
<dbReference type="Proteomes" id="UP001217089">
    <property type="component" value="Unassembled WGS sequence"/>
</dbReference>
<dbReference type="SMART" id="SM00674">
    <property type="entry name" value="CENPB"/>
    <property type="match status" value="1"/>
</dbReference>
<organism evidence="4 5">
    <name type="scientific">Tegillarca granosa</name>
    <name type="common">Malaysian cockle</name>
    <name type="synonym">Anadara granosa</name>
    <dbReference type="NCBI Taxonomy" id="220873"/>
    <lineage>
        <taxon>Eukaryota</taxon>
        <taxon>Metazoa</taxon>
        <taxon>Spiralia</taxon>
        <taxon>Lophotrochozoa</taxon>
        <taxon>Mollusca</taxon>
        <taxon>Bivalvia</taxon>
        <taxon>Autobranchia</taxon>
        <taxon>Pteriomorphia</taxon>
        <taxon>Arcoida</taxon>
        <taxon>Arcoidea</taxon>
        <taxon>Arcidae</taxon>
        <taxon>Tegillarca</taxon>
    </lineage>
</organism>
<dbReference type="PANTHER" id="PTHR19303">
    <property type="entry name" value="TRANSPOSON"/>
    <property type="match status" value="1"/>
</dbReference>
<keyword evidence="5" id="KW-1185">Reference proteome</keyword>
<gene>
    <name evidence="4" type="ORF">KUTeg_016701</name>
</gene>
<reference evidence="4 5" key="1">
    <citation type="submission" date="2022-12" db="EMBL/GenBank/DDBJ databases">
        <title>Chromosome-level genome of Tegillarca granosa.</title>
        <authorList>
            <person name="Kim J."/>
        </authorList>
    </citation>
    <scope>NUCLEOTIDE SEQUENCE [LARGE SCALE GENOMIC DNA]</scope>
    <source>
        <strain evidence="4">Teg-2019</strain>
        <tissue evidence="4">Adductor muscle</tissue>
    </source>
</reference>
<evidence type="ECO:0000256" key="2">
    <source>
        <dbReference type="SAM" id="MobiDB-lite"/>
    </source>
</evidence>
<dbReference type="InterPro" id="IPR006600">
    <property type="entry name" value="HTH_CenpB_DNA-bd_dom"/>
</dbReference>
<dbReference type="PANTHER" id="PTHR19303:SF73">
    <property type="entry name" value="PROTEIN PDC2"/>
    <property type="match status" value="1"/>
</dbReference>
<dbReference type="Gene3D" id="1.10.10.60">
    <property type="entry name" value="Homeodomain-like"/>
    <property type="match status" value="2"/>
</dbReference>
<accession>A0ABQ9ELN3</accession>
<dbReference type="SUPFAM" id="SSF46689">
    <property type="entry name" value="Homeodomain-like"/>
    <property type="match status" value="2"/>
</dbReference>
<evidence type="ECO:0000259" key="3">
    <source>
        <dbReference type="PROSITE" id="PS51253"/>
    </source>
</evidence>